<evidence type="ECO:0000256" key="2">
    <source>
        <dbReference type="ARBA" id="ARBA00022525"/>
    </source>
</evidence>
<dbReference type="InterPro" id="IPR001314">
    <property type="entry name" value="Peptidase_S1A"/>
</dbReference>
<comment type="subcellular location">
    <subcellularLocation>
        <location evidence="1">Secreted</location>
    </subcellularLocation>
</comment>
<sequence length="259" mass="28401">MMLFHLFLLILPGFSSTKTVQRPPSKQLASGSDAGPCEFPHMVYLDLHFSPGRSFCGGSILDKNYILTSARCLNGDLNDITVHIGSIKKNSGTQVIKGKEWFLHPDFQLTSKKIVNDIALVKLEKEIVFDVCVQAISLPTKGQQLSDKCYITGWGFLTDDLQPTRSLKKAVVGVISTQKCQKQFPGIFPDQHICIGDQTYMGPSSCLGDSGGPLTCTNPADNKSVVAGVASYSYSCNQGFSVFTNTENFVDWVKTKMQQ</sequence>
<evidence type="ECO:0000259" key="8">
    <source>
        <dbReference type="PROSITE" id="PS50240"/>
    </source>
</evidence>
<comment type="similarity">
    <text evidence="6">Belongs to the peptidase S1 family. CLIP subfamily.</text>
</comment>
<keyword evidence="4" id="KW-1015">Disulfide bond</keyword>
<dbReference type="GO" id="GO:0006508">
    <property type="term" value="P:proteolysis"/>
    <property type="evidence" value="ECO:0007669"/>
    <property type="project" value="InterPro"/>
</dbReference>
<reference evidence="9" key="1">
    <citation type="submission" date="2013-02" db="EMBL/GenBank/DDBJ databases">
        <title>Molecular phylogeny and evolution of the proteins encoded by coleoid (cuttlefish, octopus, squid) posterior venom glands.</title>
        <authorList>
            <person name="Fry B.G."/>
        </authorList>
    </citation>
    <scope>NUCLEOTIDE SEQUENCE</scope>
    <source>
        <tissue evidence="9">Posterior venom gland</tissue>
    </source>
</reference>
<evidence type="ECO:0000256" key="3">
    <source>
        <dbReference type="ARBA" id="ARBA00022729"/>
    </source>
</evidence>
<feature type="signal peptide" evidence="7">
    <location>
        <begin position="1"/>
        <end position="17"/>
    </location>
</feature>
<dbReference type="PANTHER" id="PTHR24256">
    <property type="entry name" value="TRYPTASE-RELATED"/>
    <property type="match status" value="1"/>
</dbReference>
<dbReference type="InterPro" id="IPR009003">
    <property type="entry name" value="Peptidase_S1_PA"/>
</dbReference>
<dbReference type="FunFam" id="2.40.10.10:FF:000054">
    <property type="entry name" value="Complement C1r subcomponent"/>
    <property type="match status" value="1"/>
</dbReference>
<dbReference type="AlphaFoldDB" id="R4FJ67"/>
<dbReference type="GO" id="GO:0005576">
    <property type="term" value="C:extracellular region"/>
    <property type="evidence" value="ECO:0007669"/>
    <property type="project" value="UniProtKB-SubCell"/>
</dbReference>
<evidence type="ECO:0000256" key="5">
    <source>
        <dbReference type="ARBA" id="ARBA00023180"/>
    </source>
</evidence>
<evidence type="ECO:0000256" key="1">
    <source>
        <dbReference type="ARBA" id="ARBA00004613"/>
    </source>
</evidence>
<dbReference type="PRINTS" id="PR00722">
    <property type="entry name" value="CHYMOTRYPSIN"/>
</dbReference>
<dbReference type="InterPro" id="IPR033116">
    <property type="entry name" value="TRYPSIN_SER"/>
</dbReference>
<dbReference type="Pfam" id="PF00089">
    <property type="entry name" value="Trypsin"/>
    <property type="match status" value="1"/>
</dbReference>
<evidence type="ECO:0000256" key="6">
    <source>
        <dbReference type="ARBA" id="ARBA00024195"/>
    </source>
</evidence>
<dbReference type="EMBL" id="GAGK01000006">
    <property type="protein sequence ID" value="JAA74576.1"/>
    <property type="molecule type" value="mRNA"/>
</dbReference>
<evidence type="ECO:0000256" key="4">
    <source>
        <dbReference type="ARBA" id="ARBA00023157"/>
    </source>
</evidence>
<dbReference type="SMART" id="SM00020">
    <property type="entry name" value="Tryp_SPc"/>
    <property type="match status" value="1"/>
</dbReference>
<dbReference type="InterPro" id="IPR001254">
    <property type="entry name" value="Trypsin_dom"/>
</dbReference>
<feature type="chain" id="PRO_5004371899" evidence="7">
    <location>
        <begin position="18"/>
        <end position="259"/>
    </location>
</feature>
<dbReference type="PROSITE" id="PS50240">
    <property type="entry name" value="TRYPSIN_DOM"/>
    <property type="match status" value="1"/>
</dbReference>
<organism evidence="9">
    <name type="scientific">Uroteuthis noctiluca</name>
    <dbReference type="NCBI Taxonomy" id="78427"/>
    <lineage>
        <taxon>Eukaryota</taxon>
        <taxon>Metazoa</taxon>
        <taxon>Spiralia</taxon>
        <taxon>Lophotrochozoa</taxon>
        <taxon>Mollusca</taxon>
        <taxon>Cephalopoda</taxon>
        <taxon>Coleoidea</taxon>
        <taxon>Decapodiformes</taxon>
        <taxon>Myopsida</taxon>
        <taxon>Loliginidae</taxon>
        <taxon>Uroteuthis</taxon>
    </lineage>
</organism>
<dbReference type="CDD" id="cd00190">
    <property type="entry name" value="Tryp_SPc"/>
    <property type="match status" value="1"/>
</dbReference>
<keyword evidence="2" id="KW-0964">Secreted</keyword>
<dbReference type="SUPFAM" id="SSF50494">
    <property type="entry name" value="Trypsin-like serine proteases"/>
    <property type="match status" value="1"/>
</dbReference>
<dbReference type="InterPro" id="IPR043504">
    <property type="entry name" value="Peptidase_S1_PA_chymotrypsin"/>
</dbReference>
<dbReference type="GO" id="GO:0004252">
    <property type="term" value="F:serine-type endopeptidase activity"/>
    <property type="evidence" value="ECO:0007669"/>
    <property type="project" value="InterPro"/>
</dbReference>
<dbReference type="FunFam" id="2.40.10.10:FF:000068">
    <property type="entry name" value="transmembrane protease serine 2"/>
    <property type="match status" value="1"/>
</dbReference>
<keyword evidence="3 7" id="KW-0732">Signal</keyword>
<feature type="domain" description="Peptidase S1" evidence="8">
    <location>
        <begin position="28"/>
        <end position="258"/>
    </location>
</feature>
<dbReference type="InterPro" id="IPR051487">
    <property type="entry name" value="Ser/Thr_Proteases_Immune/Dev"/>
</dbReference>
<accession>R4FJ67</accession>
<dbReference type="Gene3D" id="2.40.10.10">
    <property type="entry name" value="Trypsin-like serine proteases"/>
    <property type="match status" value="1"/>
</dbReference>
<evidence type="ECO:0000256" key="7">
    <source>
        <dbReference type="SAM" id="SignalP"/>
    </source>
</evidence>
<keyword evidence="5" id="KW-0325">Glycoprotein</keyword>
<protein>
    <submittedName>
        <fullName evidence="9">SP1-Lol-1</fullName>
    </submittedName>
</protein>
<name>R4FJ67_9MOLL</name>
<evidence type="ECO:0000313" key="9">
    <source>
        <dbReference type="EMBL" id="JAA74576.1"/>
    </source>
</evidence>
<dbReference type="PROSITE" id="PS00135">
    <property type="entry name" value="TRYPSIN_SER"/>
    <property type="match status" value="1"/>
</dbReference>
<proteinExistence type="evidence at transcript level"/>